<dbReference type="SUPFAM" id="SSF56219">
    <property type="entry name" value="DNase I-like"/>
    <property type="match status" value="1"/>
</dbReference>
<sequence length="495" mass="56722">MAPLGERPSRLRSPARAEESQDGLQRPRVQDQGDPPNWRHSAVVSMERDWRRHARLSEMRWKNIGETTTEDGHKLYYSGLPDVHEQGVGFLVHRNYNNCVVNCYPISSRLISIRLKASPFNITIIQAYAPTSTYDDEAVEEFYDQLQEVVNKVPKKDILVVQGDWNAKVGSDSYQTWKGTSGKYSNLSTNERGRRLLEFAKYNNLLLANTLGCHKKSRITTWHSPNGEHHNQIDYIMVQQRFKTSIHTAKTRSFPGADIGSDHDLVMTTLKVHLKKVTKQGPTRIKFDLDKLKDPQVAAIFEAQVGGRFAALNILDSNDQDIDTQVNMLNTAVTDTALEILGKLRPPNKPWVTEDILQLCDKRRELKGKKLSDPKYVQEYKSVNKRIRKGMKEAKKKWIENKCQEIEQGLNRNNSKKAYQLVKDLTTSKHGRTNTIQDKNNKCLTEDKDVLKRWTEYCLELYNFEISGDPEILNVPTVSNIDDYPILRSEVAAAL</sequence>
<evidence type="ECO:0000313" key="4">
    <source>
        <dbReference type="RefSeq" id="XP_055899227.1"/>
    </source>
</evidence>
<proteinExistence type="predicted"/>
<dbReference type="PANTHER" id="PTHR23227:SF67">
    <property type="entry name" value="CRANIOFACIAL DEVELOPMENT PROTEIN 2-LIKE"/>
    <property type="match status" value="1"/>
</dbReference>
<dbReference type="OrthoDB" id="6782168at2759"/>
<dbReference type="InterPro" id="IPR036691">
    <property type="entry name" value="Endo/exonu/phosph_ase_sf"/>
</dbReference>
<dbReference type="Gene3D" id="3.60.10.10">
    <property type="entry name" value="Endonuclease/exonuclease/phosphatase"/>
    <property type="match status" value="1"/>
</dbReference>
<dbReference type="GO" id="GO:0003824">
    <property type="term" value="F:catalytic activity"/>
    <property type="evidence" value="ECO:0007669"/>
    <property type="project" value="InterPro"/>
</dbReference>
<gene>
    <name evidence="4" type="primary">LOC129928586</name>
</gene>
<dbReference type="RefSeq" id="XP_055899227.1">
    <property type="nucleotide sequence ID" value="XM_056043252.1"/>
</dbReference>
<dbReference type="PANTHER" id="PTHR23227">
    <property type="entry name" value="BUCENTAUR RELATED"/>
    <property type="match status" value="1"/>
</dbReference>
<dbReference type="AlphaFoldDB" id="A0A9W3BIH0"/>
<dbReference type="Pfam" id="PF14529">
    <property type="entry name" value="Exo_endo_phos_2"/>
    <property type="match status" value="1"/>
</dbReference>
<name>A0A9W3BIH0_BIOGL</name>
<dbReference type="GeneID" id="129928586"/>
<dbReference type="OMA" id="FMARVNL"/>
<feature type="region of interest" description="Disordered" evidence="1">
    <location>
        <begin position="1"/>
        <end position="41"/>
    </location>
</feature>
<dbReference type="Proteomes" id="UP001165740">
    <property type="component" value="Chromosome 10"/>
</dbReference>
<feature type="domain" description="Endonuclease/exonuclease/phosphatase" evidence="2">
    <location>
        <begin position="122"/>
        <end position="266"/>
    </location>
</feature>
<evidence type="ECO:0000313" key="3">
    <source>
        <dbReference type="Proteomes" id="UP001165740"/>
    </source>
</evidence>
<dbReference type="CDD" id="cd09076">
    <property type="entry name" value="L1-EN"/>
    <property type="match status" value="1"/>
</dbReference>
<dbReference type="InterPro" id="IPR005135">
    <property type="entry name" value="Endo/exonuclease/phosphatase"/>
</dbReference>
<keyword evidence="3" id="KW-1185">Reference proteome</keyword>
<protein>
    <submittedName>
        <fullName evidence="4">Uncharacterized protein LOC129928586</fullName>
    </submittedName>
</protein>
<reference evidence="4" key="1">
    <citation type="submission" date="2025-08" db="UniProtKB">
        <authorList>
            <consortium name="RefSeq"/>
        </authorList>
    </citation>
    <scope>IDENTIFICATION</scope>
</reference>
<organism evidence="3 4">
    <name type="scientific">Biomphalaria glabrata</name>
    <name type="common">Bloodfluke planorb</name>
    <name type="synonym">Freshwater snail</name>
    <dbReference type="NCBI Taxonomy" id="6526"/>
    <lineage>
        <taxon>Eukaryota</taxon>
        <taxon>Metazoa</taxon>
        <taxon>Spiralia</taxon>
        <taxon>Lophotrochozoa</taxon>
        <taxon>Mollusca</taxon>
        <taxon>Gastropoda</taxon>
        <taxon>Heterobranchia</taxon>
        <taxon>Euthyneura</taxon>
        <taxon>Panpulmonata</taxon>
        <taxon>Hygrophila</taxon>
        <taxon>Lymnaeoidea</taxon>
        <taxon>Planorbidae</taxon>
        <taxon>Biomphalaria</taxon>
    </lineage>
</organism>
<evidence type="ECO:0000256" key="1">
    <source>
        <dbReference type="SAM" id="MobiDB-lite"/>
    </source>
</evidence>
<accession>A0A9W3BIH0</accession>
<dbReference type="InterPro" id="IPR027124">
    <property type="entry name" value="Swc5/CFDP1/2"/>
</dbReference>
<evidence type="ECO:0000259" key="2">
    <source>
        <dbReference type="Pfam" id="PF14529"/>
    </source>
</evidence>